<sequence>MLLSFLLKKYRAWRTYRATVTALASLDDRSRADIGVSWLDIESVARRAARAA</sequence>
<proteinExistence type="predicted"/>
<evidence type="ECO:0000259" key="1">
    <source>
        <dbReference type="Pfam" id="PF06568"/>
    </source>
</evidence>
<reference evidence="2 3" key="1">
    <citation type="submission" date="2018-12" db="EMBL/GenBank/DDBJ databases">
        <title>bacterium Hansschlegelia zhihuaiae S113.</title>
        <authorList>
            <person name="He J."/>
        </authorList>
    </citation>
    <scope>NUCLEOTIDE SEQUENCE [LARGE SCALE GENOMIC DNA]</scope>
    <source>
        <strain evidence="2 3">S 113</strain>
    </source>
</reference>
<dbReference type="Pfam" id="PF06568">
    <property type="entry name" value="YjiS-like"/>
    <property type="match status" value="1"/>
</dbReference>
<dbReference type="InterPro" id="IPR009506">
    <property type="entry name" value="YjiS-like"/>
</dbReference>
<feature type="domain" description="YjiS-like" evidence="1">
    <location>
        <begin position="7"/>
        <end position="42"/>
    </location>
</feature>
<evidence type="ECO:0000313" key="2">
    <source>
        <dbReference type="EMBL" id="RXF74956.1"/>
    </source>
</evidence>
<name>A0A4Q0MPH7_9HYPH</name>
<comment type="caution">
    <text evidence="2">The sequence shown here is derived from an EMBL/GenBank/DDBJ whole genome shotgun (WGS) entry which is preliminary data.</text>
</comment>
<dbReference type="EMBL" id="RYFI01000002">
    <property type="protein sequence ID" value="RXF74956.1"/>
    <property type="molecule type" value="Genomic_DNA"/>
</dbReference>
<organism evidence="2 3">
    <name type="scientific">Hansschlegelia zhihuaiae</name>
    <dbReference type="NCBI Taxonomy" id="405005"/>
    <lineage>
        <taxon>Bacteria</taxon>
        <taxon>Pseudomonadati</taxon>
        <taxon>Pseudomonadota</taxon>
        <taxon>Alphaproteobacteria</taxon>
        <taxon>Hyphomicrobiales</taxon>
        <taxon>Methylopilaceae</taxon>
        <taxon>Hansschlegelia</taxon>
    </lineage>
</organism>
<protein>
    <submittedName>
        <fullName evidence="2">DUF1127 domain-containing protein</fullName>
    </submittedName>
</protein>
<dbReference type="RefSeq" id="WP_128775947.1">
    <property type="nucleotide sequence ID" value="NZ_RYFI01000002.1"/>
</dbReference>
<dbReference type="OrthoDB" id="8244198at2"/>
<dbReference type="AlphaFoldDB" id="A0A4Q0MPH7"/>
<accession>A0A4Q0MPH7</accession>
<evidence type="ECO:0000313" key="3">
    <source>
        <dbReference type="Proteomes" id="UP000289708"/>
    </source>
</evidence>
<keyword evidence="3" id="KW-1185">Reference proteome</keyword>
<gene>
    <name evidence="2" type="ORF">EK403_02530</name>
</gene>
<dbReference type="Proteomes" id="UP000289708">
    <property type="component" value="Unassembled WGS sequence"/>
</dbReference>